<feature type="domain" description="DUF4219" evidence="1">
    <location>
        <begin position="15"/>
        <end position="41"/>
    </location>
</feature>
<proteinExistence type="predicted"/>
<dbReference type="Pfam" id="PF13961">
    <property type="entry name" value="DUF4219"/>
    <property type="match status" value="1"/>
</dbReference>
<comment type="caution">
    <text evidence="2">The sequence shown here is derived from an EMBL/GenBank/DDBJ whole genome shotgun (WGS) entry which is preliminary data.</text>
</comment>
<protein>
    <recommendedName>
        <fullName evidence="1">DUF4219 domain-containing protein</fullName>
    </recommendedName>
</protein>
<dbReference type="SUPFAM" id="SSF109920">
    <property type="entry name" value="Hypothetical protein At3g22680"/>
    <property type="match status" value="1"/>
</dbReference>
<dbReference type="PANTHER" id="PTHR36366">
    <property type="entry name" value="PROTEIN RDM1"/>
    <property type="match status" value="1"/>
</dbReference>
<dbReference type="InterPro" id="IPR025314">
    <property type="entry name" value="DUF4219"/>
</dbReference>
<dbReference type="GO" id="GO:0080188">
    <property type="term" value="P:gene silencing by siRNA-directed DNA methylation"/>
    <property type="evidence" value="ECO:0007669"/>
    <property type="project" value="InterPro"/>
</dbReference>
<dbReference type="Proteomes" id="UP000657918">
    <property type="component" value="Unassembled WGS sequence"/>
</dbReference>
<organism evidence="2 3">
    <name type="scientific">Salix dunnii</name>
    <dbReference type="NCBI Taxonomy" id="1413687"/>
    <lineage>
        <taxon>Eukaryota</taxon>
        <taxon>Viridiplantae</taxon>
        <taxon>Streptophyta</taxon>
        <taxon>Embryophyta</taxon>
        <taxon>Tracheophyta</taxon>
        <taxon>Spermatophyta</taxon>
        <taxon>Magnoliopsida</taxon>
        <taxon>eudicotyledons</taxon>
        <taxon>Gunneridae</taxon>
        <taxon>Pentapetalae</taxon>
        <taxon>rosids</taxon>
        <taxon>fabids</taxon>
        <taxon>Malpighiales</taxon>
        <taxon>Salicaceae</taxon>
        <taxon>Saliceae</taxon>
        <taxon>Salix</taxon>
    </lineage>
</organism>
<dbReference type="PANTHER" id="PTHR36366:SF1">
    <property type="entry name" value="PROTEIN RDM1"/>
    <property type="match status" value="1"/>
</dbReference>
<dbReference type="AlphaFoldDB" id="A0A835JSF8"/>
<gene>
    <name evidence="2" type="ORF">SADUNF_Sadunf10G0055800</name>
</gene>
<dbReference type="OrthoDB" id="1161449at2759"/>
<dbReference type="Gene3D" id="1.20.120.690">
    <property type="entry name" value="RDM1 protein domain"/>
    <property type="match status" value="1"/>
</dbReference>
<evidence type="ECO:0000259" key="1">
    <source>
        <dbReference type="Pfam" id="PF13961"/>
    </source>
</evidence>
<evidence type="ECO:0000313" key="3">
    <source>
        <dbReference type="Proteomes" id="UP000657918"/>
    </source>
</evidence>
<dbReference type="EMBL" id="JADGMS010000010">
    <property type="protein sequence ID" value="KAF9673743.1"/>
    <property type="molecule type" value="Genomic_DNA"/>
</dbReference>
<dbReference type="InterPro" id="IPR036319">
    <property type="entry name" value="RDM1_sf"/>
</dbReference>
<keyword evidence="3" id="KW-1185">Reference proteome</keyword>
<name>A0A835JSF8_9ROSI</name>
<dbReference type="InterPro" id="IPR015270">
    <property type="entry name" value="RDM1_plant"/>
</dbReference>
<dbReference type="GO" id="GO:0000419">
    <property type="term" value="C:RNA polymerase V complex"/>
    <property type="evidence" value="ECO:0007669"/>
    <property type="project" value="TreeGrafter"/>
</dbReference>
<accession>A0A835JSF8</accession>
<sequence length="190" mass="21899">MSSEASVNVMTPPVFDETNYQVWAVRMKAYLDANDQWEAVENMYEGYIACNMKRTIPLADPVDVISSDESSFSDADTKINDGIDGHRLPDDILAYIFRHFSLTKCYIVQVGLGKSIKQPYRQSLHYHTNILLKQWDQQRIGNGDEHKPWIMIHPCKAEATILLVEEVHRRTSTYHHVAKLLQSDQIHILL</sequence>
<evidence type="ECO:0000313" key="2">
    <source>
        <dbReference type="EMBL" id="KAF9673743.1"/>
    </source>
</evidence>
<reference evidence="2 3" key="1">
    <citation type="submission" date="2020-10" db="EMBL/GenBank/DDBJ databases">
        <title>Plant Genome Project.</title>
        <authorList>
            <person name="Zhang R.-G."/>
        </authorList>
    </citation>
    <scope>NUCLEOTIDE SEQUENCE [LARGE SCALE GENOMIC DNA]</scope>
    <source>
        <strain evidence="2">FAFU-HL-1</strain>
        <tissue evidence="2">Leaf</tissue>
    </source>
</reference>
<dbReference type="Pfam" id="PF09187">
    <property type="entry name" value="RdDM_RDM1"/>
    <property type="match status" value="1"/>
</dbReference>